<gene>
    <name evidence="2" type="ORF">H8R91_00670</name>
</gene>
<reference evidence="2 3" key="1">
    <citation type="submission" date="2020-08" db="EMBL/GenBank/DDBJ databases">
        <title>Genome public.</title>
        <authorList>
            <person name="Liu C."/>
            <person name="Sun Q."/>
        </authorList>
    </citation>
    <scope>NUCLEOTIDE SEQUENCE [LARGE SCALE GENOMIC DNA]</scope>
    <source>
        <strain evidence="2 3">NSJ-71</strain>
    </source>
</reference>
<name>A0ABR7HHR3_9FIRM</name>
<evidence type="ECO:0000313" key="3">
    <source>
        <dbReference type="Proteomes" id="UP000636755"/>
    </source>
</evidence>
<keyword evidence="3" id="KW-1185">Reference proteome</keyword>
<keyword evidence="1" id="KW-1133">Transmembrane helix</keyword>
<comment type="caution">
    <text evidence="2">The sequence shown here is derived from an EMBL/GenBank/DDBJ whole genome shotgun (WGS) entry which is preliminary data.</text>
</comment>
<feature type="transmembrane region" description="Helical" evidence="1">
    <location>
        <begin position="88"/>
        <end position="111"/>
    </location>
</feature>
<organism evidence="2 3">
    <name type="scientific">Ruminococcus intestinalis</name>
    <dbReference type="NCBI Taxonomy" id="2763066"/>
    <lineage>
        <taxon>Bacteria</taxon>
        <taxon>Bacillati</taxon>
        <taxon>Bacillota</taxon>
        <taxon>Clostridia</taxon>
        <taxon>Eubacteriales</taxon>
        <taxon>Oscillospiraceae</taxon>
        <taxon>Ruminococcus</taxon>
    </lineage>
</organism>
<evidence type="ECO:0000256" key="1">
    <source>
        <dbReference type="SAM" id="Phobius"/>
    </source>
</evidence>
<dbReference type="Pfam" id="PF06898">
    <property type="entry name" value="YqfD"/>
    <property type="match status" value="1"/>
</dbReference>
<evidence type="ECO:0000313" key="2">
    <source>
        <dbReference type="EMBL" id="MBC5727058.1"/>
    </source>
</evidence>
<sequence length="392" mass="44419">MLLKLIRWSKGYVDFSASGKFPERFINLTTRNGINVWNLKPTEKGLTATMQVYDYKNIRSIAYKSKLKMRVTGRHGLPFYVQRYRQRVGLLIGAIIGIVLIAVLSKFIWYIDAPPTKSLSTSQILSALEEDNVKVGSYINSIDTENTERRLILKNEQIGWISLNITGSTMSVNIEEKAPKPDTPDFKTPCNIKANNDGVITSIKTSRGETKVMKGSGVVKGDLLVSGIVETKQETIEYVHASAEIMADVIYKKEYTLPKSYDYYSITDNRTDRYMCGFLNFKFPCSVSFLSYDDSVFVKNKEKLCFNNTNIPIELTTQSEIEVSKSSVNMDKAVLDKKLLAQSMLYEVFEKQDSTLVSRKINIKKSNNNFNAEISYIFNENIAQTSELSVTD</sequence>
<proteinExistence type="predicted"/>
<dbReference type="RefSeq" id="WP_186934480.1">
    <property type="nucleotide sequence ID" value="NZ_JACOPS010000001.1"/>
</dbReference>
<dbReference type="Proteomes" id="UP000636755">
    <property type="component" value="Unassembled WGS sequence"/>
</dbReference>
<protein>
    <submittedName>
        <fullName evidence="2">Sporulation protein YqfD</fullName>
    </submittedName>
</protein>
<keyword evidence="1" id="KW-0472">Membrane</keyword>
<dbReference type="PIRSF" id="PIRSF029895">
    <property type="entry name" value="SpoIV"/>
    <property type="match status" value="1"/>
</dbReference>
<accession>A0ABR7HHR3</accession>
<keyword evidence="1" id="KW-0812">Transmembrane</keyword>
<dbReference type="InterPro" id="IPR010690">
    <property type="entry name" value="YqfD"/>
</dbReference>
<dbReference type="EMBL" id="JACOPS010000001">
    <property type="protein sequence ID" value="MBC5727058.1"/>
    <property type="molecule type" value="Genomic_DNA"/>
</dbReference>